<keyword evidence="7 8" id="KW-0998">Cell outer membrane</keyword>
<dbReference type="PATRIC" id="fig|1339349.3.peg.3302"/>
<dbReference type="InterPro" id="IPR037066">
    <property type="entry name" value="Plug_dom_sf"/>
</dbReference>
<evidence type="ECO:0000256" key="3">
    <source>
        <dbReference type="ARBA" id="ARBA00022452"/>
    </source>
</evidence>
<evidence type="ECO:0000256" key="8">
    <source>
        <dbReference type="PROSITE-ProRule" id="PRU01360"/>
    </source>
</evidence>
<keyword evidence="2 8" id="KW-0813">Transport</keyword>
<dbReference type="GO" id="GO:0009279">
    <property type="term" value="C:cell outer membrane"/>
    <property type="evidence" value="ECO:0007669"/>
    <property type="project" value="UniProtKB-SubCell"/>
</dbReference>
<evidence type="ECO:0000313" key="13">
    <source>
        <dbReference type="EMBL" id="KDS49194.1"/>
    </source>
</evidence>
<dbReference type="InterPro" id="IPR008969">
    <property type="entry name" value="CarboxyPept-like_regulatory"/>
</dbReference>
<keyword evidence="6 8" id="KW-0472">Membrane</keyword>
<dbReference type="EMBL" id="JNHN01000178">
    <property type="protein sequence ID" value="KDS49194.1"/>
    <property type="molecule type" value="Genomic_DNA"/>
</dbReference>
<comment type="subcellular location">
    <subcellularLocation>
        <location evidence="1 8">Cell outer membrane</location>
        <topology evidence="1 8">Multi-pass membrane protein</topology>
    </subcellularLocation>
</comment>
<evidence type="ECO:0000256" key="9">
    <source>
        <dbReference type="RuleBase" id="RU003357"/>
    </source>
</evidence>
<accession>A0A078RZB5</accession>
<evidence type="ECO:0000256" key="4">
    <source>
        <dbReference type="ARBA" id="ARBA00022692"/>
    </source>
</evidence>
<dbReference type="InterPro" id="IPR036942">
    <property type="entry name" value="Beta-barrel_TonB_sf"/>
</dbReference>
<dbReference type="NCBIfam" id="TIGR04056">
    <property type="entry name" value="OMP_RagA_SusC"/>
    <property type="match status" value="1"/>
</dbReference>
<dbReference type="PROSITE" id="PS52016">
    <property type="entry name" value="TONB_DEPENDENT_REC_3"/>
    <property type="match status" value="1"/>
</dbReference>
<protein>
    <submittedName>
        <fullName evidence="13">TonB-linked outer membrane, SusC/RagA family protein</fullName>
    </submittedName>
</protein>
<evidence type="ECO:0000259" key="11">
    <source>
        <dbReference type="Pfam" id="PF00593"/>
    </source>
</evidence>
<dbReference type="Proteomes" id="UP000028013">
    <property type="component" value="Unassembled WGS sequence"/>
</dbReference>
<keyword evidence="3 8" id="KW-1134">Transmembrane beta strand</keyword>
<evidence type="ECO:0000256" key="5">
    <source>
        <dbReference type="ARBA" id="ARBA00023077"/>
    </source>
</evidence>
<dbReference type="Gene3D" id="2.40.170.20">
    <property type="entry name" value="TonB-dependent receptor, beta-barrel domain"/>
    <property type="match status" value="1"/>
</dbReference>
<dbReference type="Pfam" id="PF00593">
    <property type="entry name" value="TonB_dep_Rec_b-barrel"/>
    <property type="match status" value="1"/>
</dbReference>
<gene>
    <name evidence="13" type="ORF">M094_2180</name>
</gene>
<comment type="caution">
    <text evidence="13">The sequence shown here is derived from an EMBL/GenBank/DDBJ whole genome shotgun (WGS) entry which is preliminary data.</text>
</comment>
<dbReference type="SUPFAM" id="SSF49464">
    <property type="entry name" value="Carboxypeptidase regulatory domain-like"/>
    <property type="match status" value="1"/>
</dbReference>
<evidence type="ECO:0000256" key="6">
    <source>
        <dbReference type="ARBA" id="ARBA00023136"/>
    </source>
</evidence>
<dbReference type="InterPro" id="IPR039426">
    <property type="entry name" value="TonB-dep_rcpt-like"/>
</dbReference>
<dbReference type="InterPro" id="IPR012910">
    <property type="entry name" value="Plug_dom"/>
</dbReference>
<dbReference type="AlphaFoldDB" id="A0A078RZB5"/>
<reference evidence="13 14" key="1">
    <citation type="submission" date="2014-04" db="EMBL/GenBank/DDBJ databases">
        <authorList>
            <person name="Sears C."/>
            <person name="Carroll K."/>
            <person name="Sack B.R."/>
            <person name="Qadri F."/>
            <person name="Myers L.L."/>
            <person name="Chung G.-T."/>
            <person name="Escheverria P."/>
            <person name="Fraser C.M."/>
            <person name="Sadzewicz L."/>
            <person name="Shefchek K.A."/>
            <person name="Tallon L."/>
            <person name="Das S.P."/>
            <person name="Daugherty S."/>
            <person name="Mongodin E.F."/>
        </authorList>
    </citation>
    <scope>NUCLEOTIDE SEQUENCE [LARGE SCALE GENOMIC DNA]</scope>
    <source>
        <strain evidence="13 14">3978 T3 ii</strain>
    </source>
</reference>
<dbReference type="Pfam" id="PF07715">
    <property type="entry name" value="Plug"/>
    <property type="match status" value="1"/>
</dbReference>
<keyword evidence="5 9" id="KW-0798">TonB box</keyword>
<feature type="domain" description="TonB-dependent receptor plug" evidence="12">
    <location>
        <begin position="142"/>
        <end position="249"/>
    </location>
</feature>
<dbReference type="NCBIfam" id="TIGR04057">
    <property type="entry name" value="SusC_RagA_signa"/>
    <property type="match status" value="1"/>
</dbReference>
<evidence type="ECO:0000259" key="12">
    <source>
        <dbReference type="Pfam" id="PF07715"/>
    </source>
</evidence>
<comment type="similarity">
    <text evidence="8 9">Belongs to the TonB-dependent receptor family.</text>
</comment>
<evidence type="ECO:0000256" key="1">
    <source>
        <dbReference type="ARBA" id="ARBA00004571"/>
    </source>
</evidence>
<dbReference type="SUPFAM" id="SSF56935">
    <property type="entry name" value="Porins"/>
    <property type="match status" value="1"/>
</dbReference>
<dbReference type="FunFam" id="2.170.130.10:FF:000024">
    <property type="entry name" value="Outer membrane protein"/>
    <property type="match status" value="1"/>
</dbReference>
<evidence type="ECO:0000313" key="14">
    <source>
        <dbReference type="Proteomes" id="UP000028013"/>
    </source>
</evidence>
<dbReference type="InterPro" id="IPR023996">
    <property type="entry name" value="TonB-dep_OMP_SusC/RagA"/>
</dbReference>
<dbReference type="Gene3D" id="2.170.130.10">
    <property type="entry name" value="TonB-dependent receptor, plug domain"/>
    <property type="match status" value="1"/>
</dbReference>
<sequence>MKVKQLMFNLKVYTMKRQRFFEGLGLKVYVTLAICMALLLNVQFLNAQSSTINVKGVVNDAMGPVIGASVVEKGNATNGTITDIDGNFSLKVPSDATLTISFIGYKTVELPVAGKTSFTVTLKEDSEMLDEVVVVGFGTQKKVNLTGSVGLATAKEIEARPVANATQALQGLVPGLQITTNTGELDKNMSINIRGNGTIGDGSSGSPLILIDGMEGDINTVNPQDIENISVLKDAAASSIYGSRAPFGVILVTTKKGKSGKPTINYNNSFRFNSPVNLPEMMDSYTFANYFNEAARNGQDNAQFSDTVMQQMLDFQAAGGTNRGGLPTDGNVWGKPAGDPFTTAYANTDWFSEIYKGSSFSQEHNFSVSGGGDKFNYYASLGYLDQNGLLRHGSDDLKRYNATAKFGAELTKWLKFNYSLRYVRQDLGRPTNFGGGLYERIGRQTWPNLPVYDENGYYFNGNADTPAMSLALGGERDVQTDKVYHQASLVFEPVKNWITNVEFNYSTNSIDTRETGLPYYNHDVSGNIVDTQGTSSLYQDYKKESYMNWNIYSTYSLAINDDHNFKVMGGFQSEEMRQKFFSAKGYGLQVEDLPELDLISNIDGAGKDKVPEVGGYRNEWATAGFFGRLNYDYKGRYLAEANLRYDGTSRFRRGNRWQLSPSFSLGWNIAQENFWEDFADVCNQLKFRFSYGELGNMNTNGWYPTYRAMTLKQANGSWLQNGLKPNTAYVGDLISTALTWEKVRTWNIGLDWGLFNNRLTGSFDAYIRYTDNMVGPSVELPATLGIATPKTNNCDLKTKGWELTIGWQDRTNFGMGYGIKFNVSDARTYIDRYPGNPTNSINTYIAGREIGEIWGFETVGIAKTDDEMQAHLNKVGGQSAIGSGVWTAGDIMYADQDGKPGITKGAQTLEDHGDLKVIGNNTPRYHFGLDLNANYKGFDVRLFFQGVMKRDYWQGSNIFWGVGQWGMWWSTGLKEHEDYFRDEPVGLAGHEIAANVNSYYARPRFDSTQNQETQTRYLQDASYIRLKNFQLGYTLPASMIRKIGITNCRIFVSGENLWTGTKLSKLFDPETISGGNTDSNASAPIKSAGNAYPLSRTWSFGLSVSL</sequence>
<name>A0A078RZB5_BACUN</name>
<feature type="transmembrane region" description="Helical" evidence="10">
    <location>
        <begin position="20"/>
        <end position="40"/>
    </location>
</feature>
<keyword evidence="4 8" id="KW-0812">Transmembrane</keyword>
<keyword evidence="10" id="KW-1133">Transmembrane helix</keyword>
<dbReference type="Pfam" id="PF13715">
    <property type="entry name" value="CarbopepD_reg_2"/>
    <property type="match status" value="1"/>
</dbReference>
<evidence type="ECO:0000256" key="10">
    <source>
        <dbReference type="SAM" id="Phobius"/>
    </source>
</evidence>
<dbReference type="InterPro" id="IPR000531">
    <property type="entry name" value="Beta-barrel_TonB"/>
</dbReference>
<proteinExistence type="inferred from homology"/>
<organism evidence="13 14">
    <name type="scientific">Bacteroides uniformis str. 3978 T3 ii</name>
    <dbReference type="NCBI Taxonomy" id="1339349"/>
    <lineage>
        <taxon>Bacteria</taxon>
        <taxon>Pseudomonadati</taxon>
        <taxon>Bacteroidota</taxon>
        <taxon>Bacteroidia</taxon>
        <taxon>Bacteroidales</taxon>
        <taxon>Bacteroidaceae</taxon>
        <taxon>Bacteroides</taxon>
    </lineage>
</organism>
<dbReference type="InterPro" id="IPR023997">
    <property type="entry name" value="TonB-dep_OMP_SusC/RagA_CS"/>
</dbReference>
<feature type="domain" description="TonB-dependent receptor-like beta-barrel" evidence="11">
    <location>
        <begin position="455"/>
        <end position="942"/>
    </location>
</feature>
<evidence type="ECO:0000256" key="2">
    <source>
        <dbReference type="ARBA" id="ARBA00022448"/>
    </source>
</evidence>
<evidence type="ECO:0000256" key="7">
    <source>
        <dbReference type="ARBA" id="ARBA00023237"/>
    </source>
</evidence>